<protein>
    <submittedName>
        <fullName evidence="1">Uncharacterized protein</fullName>
    </submittedName>
</protein>
<sequence length="295" mass="34640">MFVRNIIMNKRKYLKTLTCQGDFCTFLKEHEHLDSDVDYDILLNKVKKAYNSTGDKETTLIKLDMTLDYLVKAREKQKNQEIAYLIPYNCILLGKKLIQKAEDFELSQVLTNKNLITKSDIEDLQKQGKKTPVKYYQPFKVCYQCYQIYSFIMRSHKLIPSKPVSLKNIKVKQIKNTMESELGILNKDNIDDLLLDMSFYLTSSEMNCDDRVKNLYASMTELNLSQNNDETKLQQGMFRSNYRDPSNKTAALDLIPSIPVDYPKHVIRRKMRVLSKVGEFYLRKPKRTDNRLIIK</sequence>
<proteinExistence type="predicted"/>
<evidence type="ECO:0000313" key="1">
    <source>
        <dbReference type="EMBL" id="OMJ73173.1"/>
    </source>
</evidence>
<dbReference type="EMBL" id="MPUH01000841">
    <property type="protein sequence ID" value="OMJ73173.1"/>
    <property type="molecule type" value="Genomic_DNA"/>
</dbReference>
<gene>
    <name evidence="1" type="ORF">SteCoe_28211</name>
</gene>
<organism evidence="1 2">
    <name type="scientific">Stentor coeruleus</name>
    <dbReference type="NCBI Taxonomy" id="5963"/>
    <lineage>
        <taxon>Eukaryota</taxon>
        <taxon>Sar</taxon>
        <taxon>Alveolata</taxon>
        <taxon>Ciliophora</taxon>
        <taxon>Postciliodesmatophora</taxon>
        <taxon>Heterotrichea</taxon>
        <taxon>Heterotrichida</taxon>
        <taxon>Stentoridae</taxon>
        <taxon>Stentor</taxon>
    </lineage>
</organism>
<dbReference type="OrthoDB" id="10633788at2759"/>
<accession>A0A1R2B8R0</accession>
<dbReference type="AlphaFoldDB" id="A0A1R2B8R0"/>
<name>A0A1R2B8R0_9CILI</name>
<comment type="caution">
    <text evidence="1">The sequence shown here is derived from an EMBL/GenBank/DDBJ whole genome shotgun (WGS) entry which is preliminary data.</text>
</comment>
<reference evidence="1 2" key="1">
    <citation type="submission" date="2016-11" db="EMBL/GenBank/DDBJ databases">
        <title>The macronuclear genome of Stentor coeruleus: a giant cell with tiny introns.</title>
        <authorList>
            <person name="Slabodnick M."/>
            <person name="Ruby J.G."/>
            <person name="Reiff S.B."/>
            <person name="Swart E.C."/>
            <person name="Gosai S."/>
            <person name="Prabakaran S."/>
            <person name="Witkowska E."/>
            <person name="Larue G.E."/>
            <person name="Fisher S."/>
            <person name="Freeman R.M."/>
            <person name="Gunawardena J."/>
            <person name="Chu W."/>
            <person name="Stover N.A."/>
            <person name="Gregory B.D."/>
            <person name="Nowacki M."/>
            <person name="Derisi J."/>
            <person name="Roy S.W."/>
            <person name="Marshall W.F."/>
            <person name="Sood P."/>
        </authorList>
    </citation>
    <scope>NUCLEOTIDE SEQUENCE [LARGE SCALE GENOMIC DNA]</scope>
    <source>
        <strain evidence="1">WM001</strain>
    </source>
</reference>
<dbReference type="Proteomes" id="UP000187209">
    <property type="component" value="Unassembled WGS sequence"/>
</dbReference>
<keyword evidence="2" id="KW-1185">Reference proteome</keyword>
<evidence type="ECO:0000313" key="2">
    <source>
        <dbReference type="Proteomes" id="UP000187209"/>
    </source>
</evidence>